<evidence type="ECO:0000256" key="2">
    <source>
        <dbReference type="SAM" id="Phobius"/>
    </source>
</evidence>
<feature type="transmembrane region" description="Helical" evidence="2">
    <location>
        <begin position="118"/>
        <end position="134"/>
    </location>
</feature>
<dbReference type="AlphaFoldDB" id="A0A221W302"/>
<sequence>MECDTCREALSARLDSEAEPARTDETDEHLRTCAECRSWQRRATLLARSMRVRPAVTPPDLTDAILAAHGSGRREKAIRTALASVGVAQLALGAAQLLGVDHGMGHDDAASTHLFNESTAWSLALGLGMLWAALRTGHSRGMLPLVGGFVLVLSVFSVRDLIAGDVTVSRVLSHGLLIIGLGLLTVVHRQESRHSPEPGRPGVVASPAAPSPTADVRLSGPELPRSGRRRLRSISGRRAA</sequence>
<name>A0A221W302_9PSEU</name>
<keyword evidence="2" id="KW-0472">Membrane</keyword>
<feature type="compositionally biased region" description="Low complexity" evidence="1">
    <location>
        <begin position="200"/>
        <end position="212"/>
    </location>
</feature>
<evidence type="ECO:0000313" key="5">
    <source>
        <dbReference type="Proteomes" id="UP000204221"/>
    </source>
</evidence>
<dbReference type="EMBL" id="CP022521">
    <property type="protein sequence ID" value="ASO20107.1"/>
    <property type="molecule type" value="Genomic_DNA"/>
</dbReference>
<keyword evidence="5" id="KW-1185">Reference proteome</keyword>
<organism evidence="4 5">
    <name type="scientific">Actinoalloteichus hoggarensis</name>
    <dbReference type="NCBI Taxonomy" id="1470176"/>
    <lineage>
        <taxon>Bacteria</taxon>
        <taxon>Bacillati</taxon>
        <taxon>Actinomycetota</taxon>
        <taxon>Actinomycetes</taxon>
        <taxon>Pseudonocardiales</taxon>
        <taxon>Pseudonocardiaceae</taxon>
        <taxon>Actinoalloteichus</taxon>
    </lineage>
</organism>
<accession>A0A221W302</accession>
<feature type="transmembrane region" description="Helical" evidence="2">
    <location>
        <begin position="141"/>
        <end position="159"/>
    </location>
</feature>
<proteinExistence type="predicted"/>
<feature type="domain" description="Putative zinc-finger" evidence="3">
    <location>
        <begin position="3"/>
        <end position="37"/>
    </location>
</feature>
<dbReference type="Pfam" id="PF13490">
    <property type="entry name" value="zf-HC2"/>
    <property type="match status" value="1"/>
</dbReference>
<dbReference type="OrthoDB" id="5197868at2"/>
<reference evidence="4 5" key="1">
    <citation type="submission" date="2017-07" db="EMBL/GenBank/DDBJ databases">
        <title>Complete genome sequence of Actinoalloteichus hoggarensis DSM 45943, type strain of Actinoalloteichus hoggarensis.</title>
        <authorList>
            <person name="Ruckert C."/>
            <person name="Nouioui I."/>
            <person name="Willmese J."/>
            <person name="van Wezel G."/>
            <person name="Klenk H.-P."/>
            <person name="Kalinowski J."/>
            <person name="Zotchev S.B."/>
        </authorList>
    </citation>
    <scope>NUCLEOTIDE SEQUENCE [LARGE SCALE GENOMIC DNA]</scope>
    <source>
        <strain evidence="4 5">DSM 45943</strain>
    </source>
</reference>
<dbReference type="RefSeq" id="WP_093941493.1">
    <property type="nucleotide sequence ID" value="NZ_CP022521.1"/>
</dbReference>
<gene>
    <name evidence="4" type="ORF">AHOG_12320</name>
</gene>
<evidence type="ECO:0000259" key="3">
    <source>
        <dbReference type="Pfam" id="PF13490"/>
    </source>
</evidence>
<dbReference type="Proteomes" id="UP000204221">
    <property type="component" value="Chromosome"/>
</dbReference>
<feature type="transmembrane region" description="Helical" evidence="2">
    <location>
        <begin position="171"/>
        <end position="187"/>
    </location>
</feature>
<feature type="transmembrane region" description="Helical" evidence="2">
    <location>
        <begin position="80"/>
        <end position="98"/>
    </location>
</feature>
<feature type="region of interest" description="Disordered" evidence="1">
    <location>
        <begin position="192"/>
        <end position="240"/>
    </location>
</feature>
<protein>
    <recommendedName>
        <fullName evidence="3">Putative zinc-finger domain-containing protein</fullName>
    </recommendedName>
</protein>
<dbReference type="KEGG" id="ahg:AHOG_12320"/>
<keyword evidence="2" id="KW-1133">Transmembrane helix</keyword>
<evidence type="ECO:0000313" key="4">
    <source>
        <dbReference type="EMBL" id="ASO20107.1"/>
    </source>
</evidence>
<keyword evidence="2" id="KW-0812">Transmembrane</keyword>
<evidence type="ECO:0000256" key="1">
    <source>
        <dbReference type="SAM" id="MobiDB-lite"/>
    </source>
</evidence>
<dbReference type="InterPro" id="IPR027383">
    <property type="entry name" value="Znf_put"/>
</dbReference>